<protein>
    <submittedName>
        <fullName evidence="3">Uncharacterized protein</fullName>
    </submittedName>
</protein>
<accession>A0A6A6PNP6</accession>
<dbReference type="RefSeq" id="XP_033588288.1">
    <property type="nucleotide sequence ID" value="XM_033733928.1"/>
</dbReference>
<reference evidence="3" key="1">
    <citation type="journal article" date="2020" name="Stud. Mycol.">
        <title>101 Dothideomycetes genomes: a test case for predicting lifestyles and emergence of pathogens.</title>
        <authorList>
            <person name="Haridas S."/>
            <person name="Albert R."/>
            <person name="Binder M."/>
            <person name="Bloem J."/>
            <person name="Labutti K."/>
            <person name="Salamov A."/>
            <person name="Andreopoulos B."/>
            <person name="Baker S."/>
            <person name="Barry K."/>
            <person name="Bills G."/>
            <person name="Bluhm B."/>
            <person name="Cannon C."/>
            <person name="Castanera R."/>
            <person name="Culley D."/>
            <person name="Daum C."/>
            <person name="Ezra D."/>
            <person name="Gonzalez J."/>
            <person name="Henrissat B."/>
            <person name="Kuo A."/>
            <person name="Liang C."/>
            <person name="Lipzen A."/>
            <person name="Lutzoni F."/>
            <person name="Magnuson J."/>
            <person name="Mondo S."/>
            <person name="Nolan M."/>
            <person name="Ohm R."/>
            <person name="Pangilinan J."/>
            <person name="Park H.-J."/>
            <person name="Ramirez L."/>
            <person name="Alfaro M."/>
            <person name="Sun H."/>
            <person name="Tritt A."/>
            <person name="Yoshinaga Y."/>
            <person name="Zwiers L.-H."/>
            <person name="Turgeon B."/>
            <person name="Goodwin S."/>
            <person name="Spatafora J."/>
            <person name="Crous P."/>
            <person name="Grigoriev I."/>
        </authorList>
    </citation>
    <scope>NUCLEOTIDE SEQUENCE</scope>
    <source>
        <strain evidence="3">CBS 113389</strain>
    </source>
</reference>
<keyword evidence="4" id="KW-1185">Reference proteome</keyword>
<dbReference type="GeneID" id="54474930"/>
<dbReference type="Proteomes" id="UP000799767">
    <property type="component" value="Unassembled WGS sequence"/>
</dbReference>
<feature type="coiled-coil region" evidence="1">
    <location>
        <begin position="58"/>
        <end position="96"/>
    </location>
</feature>
<keyword evidence="1" id="KW-0175">Coiled coil</keyword>
<dbReference type="EMBL" id="MU001637">
    <property type="protein sequence ID" value="KAF2481718.1"/>
    <property type="molecule type" value="Genomic_DNA"/>
</dbReference>
<evidence type="ECO:0000313" key="3">
    <source>
        <dbReference type="EMBL" id="KAF2481718.1"/>
    </source>
</evidence>
<gene>
    <name evidence="3" type="ORF">BDY17DRAFT_299522</name>
</gene>
<evidence type="ECO:0000313" key="4">
    <source>
        <dbReference type="Proteomes" id="UP000799767"/>
    </source>
</evidence>
<evidence type="ECO:0000256" key="1">
    <source>
        <dbReference type="SAM" id="Coils"/>
    </source>
</evidence>
<dbReference type="AlphaFoldDB" id="A0A6A6PNP6"/>
<proteinExistence type="predicted"/>
<sequence length="308" mass="34198">MATNDNNRVTKDTSARKNPPPPSMLFTGIQEAAQKAAEEVAREAMQRAYLENLAAGYEAQIQATETKLNNQINLLKEEHANQLSQHSSQVSSLKDEHAKEISKHNDWIVALKKQHEKEISELKAGQEKTTASSTAGRAKAENALHQAKLSAMAEGAAKARQESQANVSELLAKINARDGEIAELNKQLEKKVADCAKTTAATDALLLKKSRAIVELQRRVSDHPSSWIQVHFDRKHGKRRTYFRKPDENFREAVEELGKAAGLKYERTVFRRPDNNGYIDGSKSLAQNGITHGAIVHYETGFNFSTST</sequence>
<organism evidence="3 4">
    <name type="scientific">Neohortaea acidophila</name>
    <dbReference type="NCBI Taxonomy" id="245834"/>
    <lineage>
        <taxon>Eukaryota</taxon>
        <taxon>Fungi</taxon>
        <taxon>Dikarya</taxon>
        <taxon>Ascomycota</taxon>
        <taxon>Pezizomycotina</taxon>
        <taxon>Dothideomycetes</taxon>
        <taxon>Dothideomycetidae</taxon>
        <taxon>Mycosphaerellales</taxon>
        <taxon>Teratosphaeriaceae</taxon>
        <taxon>Neohortaea</taxon>
    </lineage>
</organism>
<name>A0A6A6PNP6_9PEZI</name>
<feature type="region of interest" description="Disordered" evidence="2">
    <location>
        <begin position="1"/>
        <end position="24"/>
    </location>
</feature>
<evidence type="ECO:0000256" key="2">
    <source>
        <dbReference type="SAM" id="MobiDB-lite"/>
    </source>
</evidence>